<protein>
    <recommendedName>
        <fullName evidence="5">DNA2/NAM7 helicase-like C-terminal domain-containing protein</fullName>
    </recommendedName>
</protein>
<evidence type="ECO:0000256" key="2">
    <source>
        <dbReference type="SAM" id="MobiDB-lite"/>
    </source>
</evidence>
<feature type="region of interest" description="Disordered" evidence="2">
    <location>
        <begin position="13"/>
        <end position="39"/>
    </location>
</feature>
<evidence type="ECO:0000313" key="3">
    <source>
        <dbReference type="EMBL" id="KAF2877071.1"/>
    </source>
</evidence>
<keyword evidence="1" id="KW-0175">Coiled coil</keyword>
<dbReference type="AlphaFoldDB" id="A0A7C8IH61"/>
<dbReference type="Proteomes" id="UP000481861">
    <property type="component" value="Unassembled WGS sequence"/>
</dbReference>
<dbReference type="EMBL" id="JAADJZ010000002">
    <property type="protein sequence ID" value="KAF2877071.1"/>
    <property type="molecule type" value="Genomic_DNA"/>
</dbReference>
<accession>A0A7C8IH61</accession>
<dbReference type="Gene3D" id="1.20.120.330">
    <property type="entry name" value="Nucleotidyltransferases domain 2"/>
    <property type="match status" value="1"/>
</dbReference>
<evidence type="ECO:0008006" key="5">
    <source>
        <dbReference type="Google" id="ProtNLM"/>
    </source>
</evidence>
<keyword evidence="4" id="KW-1185">Reference proteome</keyword>
<proteinExistence type="predicted"/>
<comment type="caution">
    <text evidence="3">The sequence shown here is derived from an EMBL/GenBank/DDBJ whole genome shotgun (WGS) entry which is preliminary data.</text>
</comment>
<name>A0A7C8IH61_9PLEO</name>
<dbReference type="InterPro" id="IPR027417">
    <property type="entry name" value="P-loop_NTPase"/>
</dbReference>
<feature type="coiled-coil region" evidence="1">
    <location>
        <begin position="212"/>
        <end position="267"/>
    </location>
</feature>
<dbReference type="Gene3D" id="3.40.50.300">
    <property type="entry name" value="P-loop containing nucleotide triphosphate hydrolases"/>
    <property type="match status" value="1"/>
</dbReference>
<organism evidence="3 4">
    <name type="scientific">Massariosphaeria phaeospora</name>
    <dbReference type="NCBI Taxonomy" id="100035"/>
    <lineage>
        <taxon>Eukaryota</taxon>
        <taxon>Fungi</taxon>
        <taxon>Dikarya</taxon>
        <taxon>Ascomycota</taxon>
        <taxon>Pezizomycotina</taxon>
        <taxon>Dothideomycetes</taxon>
        <taxon>Pleosporomycetidae</taxon>
        <taxon>Pleosporales</taxon>
        <taxon>Pleosporales incertae sedis</taxon>
        <taxon>Massariosphaeria</taxon>
    </lineage>
</organism>
<evidence type="ECO:0000313" key="4">
    <source>
        <dbReference type="Proteomes" id="UP000481861"/>
    </source>
</evidence>
<sequence>MVPYYHAIPGLTQYTSSSRRRQPQPTSVPSNGPHGSDDAVSTFGFLDNAKRQNVAFSRAAQYMFIVGNLSSWQEVKDKDRYFAEKNKTISKLMDQKEKVDRSHVESFDRLGSIHEGIHVKEGDKQQEILAARSKLATAGSILEPLLLQANAKEEKLTELMSNFDKFNTTLKAIDSGFTEKNRQILKARSDLTEAGSILHDLNIKLKAGRQDVVNKKEEVRTLDSTLHDLESELQRMRDQTTQTISDITNAQEELDQKQAEVAEKNKNLKLPARAWPSSKTI</sequence>
<evidence type="ECO:0000256" key="1">
    <source>
        <dbReference type="SAM" id="Coils"/>
    </source>
</evidence>
<reference evidence="3 4" key="1">
    <citation type="submission" date="2020-01" db="EMBL/GenBank/DDBJ databases">
        <authorList>
            <consortium name="DOE Joint Genome Institute"/>
            <person name="Haridas S."/>
            <person name="Albert R."/>
            <person name="Binder M."/>
            <person name="Bloem J."/>
            <person name="Labutti K."/>
            <person name="Salamov A."/>
            <person name="Andreopoulos B."/>
            <person name="Baker S.E."/>
            <person name="Barry K."/>
            <person name="Bills G."/>
            <person name="Bluhm B.H."/>
            <person name="Cannon C."/>
            <person name="Castanera R."/>
            <person name="Culley D.E."/>
            <person name="Daum C."/>
            <person name="Ezra D."/>
            <person name="Gonzalez J.B."/>
            <person name="Henrissat B."/>
            <person name="Kuo A."/>
            <person name="Liang C."/>
            <person name="Lipzen A."/>
            <person name="Lutzoni F."/>
            <person name="Magnuson J."/>
            <person name="Mondo S."/>
            <person name="Nolan M."/>
            <person name="Ohm R."/>
            <person name="Pangilinan J."/>
            <person name="Park H.-J.H."/>
            <person name="Ramirez L."/>
            <person name="Alfaro M."/>
            <person name="Sun H."/>
            <person name="Tritt A."/>
            <person name="Yoshinaga Y."/>
            <person name="Zwiers L.-H.L."/>
            <person name="Turgeon B.G."/>
            <person name="Goodwin S.B."/>
            <person name="Spatafora J.W."/>
            <person name="Crous P.W."/>
            <person name="Grigoriev I.V."/>
        </authorList>
    </citation>
    <scope>NUCLEOTIDE SEQUENCE [LARGE SCALE GENOMIC DNA]</scope>
    <source>
        <strain evidence="3 4">CBS 611.86</strain>
    </source>
</reference>
<gene>
    <name evidence="3" type="ORF">BDV95DRAFT_614324</name>
</gene>
<feature type="compositionally biased region" description="Low complexity" evidence="2">
    <location>
        <begin position="13"/>
        <end position="30"/>
    </location>
</feature>